<feature type="active site" description="Proton donor" evidence="10">
    <location>
        <position position="145"/>
    </location>
</feature>
<protein>
    <recommendedName>
        <fullName evidence="13">alpha-1,2-Mannosidase</fullName>
        <ecNumber evidence="13">3.2.1.-</ecNumber>
    </recommendedName>
</protein>
<comment type="similarity">
    <text evidence="3 13">Belongs to the glycosyl hydrolase 47 family.</text>
</comment>
<evidence type="ECO:0000256" key="8">
    <source>
        <dbReference type="ARBA" id="ARBA00047669"/>
    </source>
</evidence>
<evidence type="ECO:0000256" key="3">
    <source>
        <dbReference type="ARBA" id="ARBA00007658"/>
    </source>
</evidence>
<accession>G8BZR0</accession>
<dbReference type="EMBL" id="HE612867">
    <property type="protein sequence ID" value="CCE65388.1"/>
    <property type="molecule type" value="Genomic_DNA"/>
</dbReference>
<evidence type="ECO:0000256" key="9">
    <source>
        <dbReference type="ARBA" id="ARBA00048605"/>
    </source>
</evidence>
<evidence type="ECO:0000256" key="10">
    <source>
        <dbReference type="PIRSR" id="PIRSR601382-1"/>
    </source>
</evidence>
<keyword evidence="6 11" id="KW-0106">Calcium</keyword>
<evidence type="ECO:0000256" key="7">
    <source>
        <dbReference type="ARBA" id="ARBA00023157"/>
    </source>
</evidence>
<dbReference type="PANTHER" id="PTHR11742:SF55">
    <property type="entry name" value="ENDOPLASMIC RETICULUM MANNOSYL-OLIGOSACCHARIDE 1,2-ALPHA-MANNOSIDASE"/>
    <property type="match status" value="1"/>
</dbReference>
<feature type="active site" description="Proton donor" evidence="10">
    <location>
        <position position="411"/>
    </location>
</feature>
<dbReference type="Pfam" id="PF01532">
    <property type="entry name" value="Glyco_hydro_47"/>
    <property type="match status" value="1"/>
</dbReference>
<dbReference type="AlphaFoldDB" id="G8BZR0"/>
<feature type="chain" id="PRO_5003508614" description="alpha-1,2-Mannosidase" evidence="14">
    <location>
        <begin position="17"/>
        <end position="567"/>
    </location>
</feature>
<dbReference type="PANTHER" id="PTHR11742">
    <property type="entry name" value="MANNOSYL-OLIGOSACCHARIDE ALPHA-1,2-MANNOSIDASE-RELATED"/>
    <property type="match status" value="1"/>
</dbReference>
<proteinExistence type="inferred from homology"/>
<evidence type="ECO:0000256" key="4">
    <source>
        <dbReference type="ARBA" id="ARBA00022723"/>
    </source>
</evidence>
<evidence type="ECO:0000256" key="12">
    <source>
        <dbReference type="PIRSR" id="PIRSR601382-3"/>
    </source>
</evidence>
<feature type="active site" evidence="10">
    <location>
        <position position="289"/>
    </location>
</feature>
<dbReference type="STRING" id="1071381.G8BZR0"/>
<dbReference type="EC" id="3.2.1.-" evidence="13"/>
<evidence type="ECO:0000313" key="15">
    <source>
        <dbReference type="EMBL" id="CCE65388.1"/>
    </source>
</evidence>
<feature type="active site" evidence="10">
    <location>
        <position position="453"/>
    </location>
</feature>
<dbReference type="KEGG" id="tpf:TPHA_0L00320"/>
<dbReference type="RefSeq" id="XP_003687822.1">
    <property type="nucleotide sequence ID" value="XM_003687774.1"/>
</dbReference>
<evidence type="ECO:0000256" key="6">
    <source>
        <dbReference type="ARBA" id="ARBA00022837"/>
    </source>
</evidence>
<keyword evidence="7 12" id="KW-1015">Disulfide bond</keyword>
<dbReference type="PRINTS" id="PR00747">
    <property type="entry name" value="GLYHDRLASE47"/>
</dbReference>
<evidence type="ECO:0000256" key="5">
    <source>
        <dbReference type="ARBA" id="ARBA00022801"/>
    </source>
</evidence>
<dbReference type="InterPro" id="IPR050749">
    <property type="entry name" value="Glycosyl_Hydrolase_47"/>
</dbReference>
<evidence type="ECO:0000256" key="1">
    <source>
        <dbReference type="ARBA" id="ARBA00001913"/>
    </source>
</evidence>
<keyword evidence="16" id="KW-1185">Reference proteome</keyword>
<dbReference type="GO" id="GO:0016020">
    <property type="term" value="C:membrane"/>
    <property type="evidence" value="ECO:0007669"/>
    <property type="project" value="InterPro"/>
</dbReference>
<feature type="disulfide bond" evidence="12">
    <location>
        <begin position="354"/>
        <end position="397"/>
    </location>
</feature>
<dbReference type="InterPro" id="IPR001382">
    <property type="entry name" value="Glyco_hydro_47"/>
</dbReference>
<evidence type="ECO:0000256" key="14">
    <source>
        <dbReference type="SAM" id="SignalP"/>
    </source>
</evidence>
<sequence length="567" mass="65127">MFKPAVFIVAIALAVSYWVTKEDLAKVFEQARTGMQGSRAFRNRHKSSVTTRQAIEQVFLASWDDYVEHGWGYDVYGPISERGQNMARSKEPLGWIIVDTVDTLMLMYNQTTEHKEKFARAIIQAEQWIEQELSYDIDSEVSVFETTIRMLGGLLAAHHLSMQLDVGNPEVYLQKAVDLGDRLAMAFVNSETGIPYSSVNLKTGQTVKNHVDDGASSTAEFTTLQLEFKYLSFLTGNNSYWLLAENVYPTMYKKNNLTDEYYSGLVPIYTHPDTGMFHGQNIRMGSRGDSFYEYLLKQYLMTSEELYYDLYRISMDGMKKKLLAKSHPHGLTYIGERPFGPNKALIPKLDHLVCFMGGLLAMGATNGLQFDEARKSSFWDAKRADDFKIAEELTYSCFQLYDQIPSGLAPEIVMFNDNSEGLNNEAQRSKWWGSPSGDYFVKPLDKHNLQRPETVESIMFLYHLTKDEKYRDMGRKILDSFIENSKYVDPKTGKTKYVSLDNCVDMPTKKRDNMESFWLAETLKYLYLLFEDDVELDKMVFNTEAHPFPVLDSETLGRMQLKTGWLL</sequence>
<evidence type="ECO:0000256" key="2">
    <source>
        <dbReference type="ARBA" id="ARBA00004922"/>
    </source>
</evidence>
<keyword evidence="13" id="KW-0326">Glycosidase</keyword>
<gene>
    <name evidence="15" type="primary">TPHA0L00320</name>
    <name evidence="15" type="ordered locus">TPHA_0L00320</name>
</gene>
<feature type="signal peptide" evidence="14">
    <location>
        <begin position="1"/>
        <end position="16"/>
    </location>
</feature>
<feature type="binding site" evidence="11">
    <location>
        <position position="543"/>
    </location>
    <ligand>
        <name>Ca(2+)</name>
        <dbReference type="ChEBI" id="CHEBI:29108"/>
    </ligand>
</feature>
<dbReference type="GO" id="GO:0005509">
    <property type="term" value="F:calcium ion binding"/>
    <property type="evidence" value="ECO:0007669"/>
    <property type="project" value="EnsemblFungi"/>
</dbReference>
<organism evidence="15 16">
    <name type="scientific">Tetrapisispora phaffii (strain ATCC 24235 / CBS 4417 / NBRC 1672 / NRRL Y-8282 / UCD 70-5)</name>
    <name type="common">Yeast</name>
    <name type="synonym">Fabospora phaffii</name>
    <dbReference type="NCBI Taxonomy" id="1071381"/>
    <lineage>
        <taxon>Eukaryota</taxon>
        <taxon>Fungi</taxon>
        <taxon>Dikarya</taxon>
        <taxon>Ascomycota</taxon>
        <taxon>Saccharomycotina</taxon>
        <taxon>Saccharomycetes</taxon>
        <taxon>Saccharomycetales</taxon>
        <taxon>Saccharomycetaceae</taxon>
        <taxon>Tetrapisispora</taxon>
    </lineage>
</organism>
<dbReference type="GO" id="GO:0036503">
    <property type="term" value="P:ERAD pathway"/>
    <property type="evidence" value="ECO:0007669"/>
    <property type="project" value="EnsemblFungi"/>
</dbReference>
<dbReference type="eggNOG" id="KOG2431">
    <property type="taxonomic scope" value="Eukaryota"/>
</dbReference>
<reference evidence="15 16" key="1">
    <citation type="journal article" date="2011" name="Proc. Natl. Acad. Sci. U.S.A.">
        <title>Evolutionary erosion of yeast sex chromosomes by mating-type switching accidents.</title>
        <authorList>
            <person name="Gordon J.L."/>
            <person name="Armisen D."/>
            <person name="Proux-Wera E."/>
            <person name="Oheigeartaigh S.S."/>
            <person name="Byrne K.P."/>
            <person name="Wolfe K.H."/>
        </authorList>
    </citation>
    <scope>NUCLEOTIDE SEQUENCE [LARGE SCALE GENOMIC DNA]</scope>
    <source>
        <strain evidence="16">ATCC 24235 / CBS 4417 / NBRC 1672 / NRRL Y-8282 / UCD 70-5</strain>
    </source>
</reference>
<dbReference type="GO" id="GO:0005783">
    <property type="term" value="C:endoplasmic reticulum"/>
    <property type="evidence" value="ECO:0007669"/>
    <property type="project" value="EnsemblFungi"/>
</dbReference>
<dbReference type="InterPro" id="IPR036026">
    <property type="entry name" value="Seven-hairpin_glycosidases"/>
</dbReference>
<evidence type="ECO:0000256" key="13">
    <source>
        <dbReference type="RuleBase" id="RU361193"/>
    </source>
</evidence>
<keyword evidence="14" id="KW-0732">Signal</keyword>
<comment type="cofactor">
    <cofactor evidence="1 11">
        <name>Ca(2+)</name>
        <dbReference type="ChEBI" id="CHEBI:29108"/>
    </cofactor>
</comment>
<dbReference type="GO" id="GO:0004571">
    <property type="term" value="F:mannosyl-oligosaccharide 1,2-alpha-mannosidase activity"/>
    <property type="evidence" value="ECO:0007669"/>
    <property type="project" value="UniProtKB-EC"/>
</dbReference>
<dbReference type="GeneID" id="11531736"/>
<dbReference type="Gene3D" id="1.50.10.10">
    <property type="match status" value="1"/>
</dbReference>
<dbReference type="OrthoDB" id="8118055at2759"/>
<comment type="pathway">
    <text evidence="2">Protein modification; protein glycosylation.</text>
</comment>
<dbReference type="OMA" id="AAFKHSW"/>
<dbReference type="Proteomes" id="UP000005666">
    <property type="component" value="Chromosome 12"/>
</dbReference>
<evidence type="ECO:0000313" key="16">
    <source>
        <dbReference type="Proteomes" id="UP000005666"/>
    </source>
</evidence>
<comment type="catalytic activity">
    <reaction evidence="8">
        <text>N(4)-(alpha-D-Man-(1-&gt;2)-alpha-D-Man-(1-&gt;2)-alpha-D-Man-(1-&gt;3)-[alpha-D-Man-(1-&gt;3)-[alpha-D-Man-(1-&gt;2)-alpha-D-Man-(1-&gt;6)]-alpha-D-Man-(1-&gt;6)]-beta-D-Man-(1-&gt;4)-beta-D-GlcNAc-(1-&gt;4)-beta-D-GlcNAc)-L-asparaginyl-[protein] (N-glucan mannose isomer 8A1,2,3B1,3) + 3 H2O = N(4)-(alpha-D-Man-(1-&gt;3)-[alpha-D-Man-(1-&gt;3)-[alpha-D-Man-(1-&gt;6)]-alpha-D-Man-(1-&gt;6)]-beta-D-Man-(1-&gt;4)-beta-D-GlcNAc-(1-&gt;4)-beta-D-GlcNAc)-L-asparaginyl-[protein] (N-glucan mannose isomer 5A1,2) + 3 beta-D-mannose</text>
        <dbReference type="Rhea" id="RHEA:56028"/>
        <dbReference type="Rhea" id="RHEA-COMP:14358"/>
        <dbReference type="Rhea" id="RHEA-COMP:14367"/>
        <dbReference type="ChEBI" id="CHEBI:15377"/>
        <dbReference type="ChEBI" id="CHEBI:28563"/>
        <dbReference type="ChEBI" id="CHEBI:59087"/>
        <dbReference type="ChEBI" id="CHEBI:60628"/>
        <dbReference type="EC" id="3.2.1.113"/>
    </reaction>
</comment>
<keyword evidence="5 13" id="KW-0378">Hydrolase</keyword>
<evidence type="ECO:0000256" key="11">
    <source>
        <dbReference type="PIRSR" id="PIRSR601382-2"/>
    </source>
</evidence>
<keyword evidence="4 11" id="KW-0479">Metal-binding</keyword>
<dbReference type="InterPro" id="IPR012341">
    <property type="entry name" value="6hp_glycosidase-like_sf"/>
</dbReference>
<dbReference type="HOGENOM" id="CLU_003818_3_0_1"/>
<dbReference type="GO" id="GO:0005975">
    <property type="term" value="P:carbohydrate metabolic process"/>
    <property type="evidence" value="ECO:0007669"/>
    <property type="project" value="InterPro"/>
</dbReference>
<name>G8BZR0_TETPH</name>
<dbReference type="SUPFAM" id="SSF48225">
    <property type="entry name" value="Seven-hairpin glycosidases"/>
    <property type="match status" value="1"/>
</dbReference>
<comment type="catalytic activity">
    <reaction evidence="9">
        <text>N(4)-(alpha-D-Man-(1-&gt;2)-alpha-D-Man-(1-&gt;2)-alpha-D-Man-(1-&gt;3)-[alpha-D-Man-(1-&gt;2)-alpha-D-Man-(1-&gt;3)-[alpha-D-Man-(1-&gt;2)-alpha-D-Man-(1-&gt;6)]-alpha-D-Man-(1-&gt;6)]-beta-D-Man-(1-&gt;4)-beta-D-GlcNAc-(1-&gt;4)-beta-D-GlcNAc)-L-asparaginyl-[protein] (N-glucan mannose isomer 9A1,2,3B1,2,3) + 4 H2O = N(4)-(alpha-D-Man-(1-&gt;3)-[alpha-D-Man-(1-&gt;3)-[alpha-D-Man-(1-&gt;6)]-alpha-D-Man-(1-&gt;6)]-beta-D-Man-(1-&gt;4)-beta-D-GlcNAc-(1-&gt;4)-beta-D-GlcNAc)-L-asparaginyl-[protein] (N-glucan mannose isomer 5A1,2) + 4 beta-D-mannose</text>
        <dbReference type="Rhea" id="RHEA:56008"/>
        <dbReference type="Rhea" id="RHEA-COMP:14356"/>
        <dbReference type="Rhea" id="RHEA-COMP:14367"/>
        <dbReference type="ChEBI" id="CHEBI:15377"/>
        <dbReference type="ChEBI" id="CHEBI:28563"/>
        <dbReference type="ChEBI" id="CHEBI:59087"/>
        <dbReference type="ChEBI" id="CHEBI:139493"/>
        <dbReference type="EC" id="3.2.1.113"/>
    </reaction>
</comment>